<protein>
    <submittedName>
        <fullName evidence="1">Uncharacterized protein</fullName>
    </submittedName>
</protein>
<sequence>MSNIATCIPERFLDNLTLQLTKDAWTIYAIAEQYGGYIIRKSNPYHCERHLIEKIWACIKNKVAALTNGKHTSLSLKITLARLHYTNSKSTFLSVWNESNSVV</sequence>
<dbReference type="Proteomes" id="UP000723463">
    <property type="component" value="Unassembled WGS sequence"/>
</dbReference>
<evidence type="ECO:0000313" key="1">
    <source>
        <dbReference type="EMBL" id="KAF9538349.1"/>
    </source>
</evidence>
<dbReference type="AlphaFoldDB" id="A0A9P6EYN2"/>
<comment type="caution">
    <text evidence="1">The sequence shown here is derived from an EMBL/GenBank/DDBJ whole genome shotgun (WGS) entry which is preliminary data.</text>
</comment>
<name>A0A9P6EYN2_9FUNG</name>
<keyword evidence="2" id="KW-1185">Reference proteome</keyword>
<dbReference type="EMBL" id="JAAAXW010000313">
    <property type="protein sequence ID" value="KAF9538349.1"/>
    <property type="molecule type" value="Genomic_DNA"/>
</dbReference>
<feature type="non-terminal residue" evidence="1">
    <location>
        <position position="1"/>
    </location>
</feature>
<proteinExistence type="predicted"/>
<reference evidence="1" key="1">
    <citation type="journal article" date="2020" name="Fungal Divers.">
        <title>Resolving the Mortierellaceae phylogeny through synthesis of multi-gene phylogenetics and phylogenomics.</title>
        <authorList>
            <person name="Vandepol N."/>
            <person name="Liber J."/>
            <person name="Desiro A."/>
            <person name="Na H."/>
            <person name="Kennedy M."/>
            <person name="Barry K."/>
            <person name="Grigoriev I.V."/>
            <person name="Miller A.N."/>
            <person name="O'Donnell K."/>
            <person name="Stajich J.E."/>
            <person name="Bonito G."/>
        </authorList>
    </citation>
    <scope>NUCLEOTIDE SEQUENCE</scope>
    <source>
        <strain evidence="1">NRRL 2591</strain>
    </source>
</reference>
<evidence type="ECO:0000313" key="2">
    <source>
        <dbReference type="Proteomes" id="UP000723463"/>
    </source>
</evidence>
<organism evidence="1 2">
    <name type="scientific">Mortierella hygrophila</name>
    <dbReference type="NCBI Taxonomy" id="979708"/>
    <lineage>
        <taxon>Eukaryota</taxon>
        <taxon>Fungi</taxon>
        <taxon>Fungi incertae sedis</taxon>
        <taxon>Mucoromycota</taxon>
        <taxon>Mortierellomycotina</taxon>
        <taxon>Mortierellomycetes</taxon>
        <taxon>Mortierellales</taxon>
        <taxon>Mortierellaceae</taxon>
        <taxon>Mortierella</taxon>
    </lineage>
</organism>
<accession>A0A9P6EYN2</accession>
<gene>
    <name evidence="1" type="ORF">EC957_006887</name>
</gene>